<dbReference type="AlphaFoldDB" id="A0A8S3XA65"/>
<dbReference type="PANTHER" id="PTHR45913">
    <property type="entry name" value="EPM2A-INTERACTING PROTEIN 1"/>
    <property type="match status" value="1"/>
</dbReference>
<dbReference type="InterPro" id="IPR008906">
    <property type="entry name" value="HATC_C_dom"/>
</dbReference>
<evidence type="ECO:0000259" key="1">
    <source>
        <dbReference type="Pfam" id="PF05699"/>
    </source>
</evidence>
<dbReference type="Pfam" id="PF05699">
    <property type="entry name" value="Dimer_Tnp_hAT"/>
    <property type="match status" value="1"/>
</dbReference>
<proteinExistence type="predicted"/>
<gene>
    <name evidence="2" type="ORF">PAPOLLO_LOCUS15807</name>
</gene>
<comment type="caution">
    <text evidence="2">The sequence shown here is derived from an EMBL/GenBank/DDBJ whole genome shotgun (WGS) entry which is preliminary data.</text>
</comment>
<name>A0A8S3XA65_PARAO</name>
<evidence type="ECO:0000313" key="2">
    <source>
        <dbReference type="EMBL" id="CAG5012506.1"/>
    </source>
</evidence>
<dbReference type="OrthoDB" id="1101576at2759"/>
<feature type="domain" description="HAT C-terminal dimerisation" evidence="1">
    <location>
        <begin position="140"/>
        <end position="197"/>
    </location>
</feature>
<dbReference type="PANTHER" id="PTHR45913:SF21">
    <property type="entry name" value="DUF4371 DOMAIN-CONTAINING PROTEIN"/>
    <property type="match status" value="1"/>
</dbReference>
<accession>A0A8S3XA65</accession>
<dbReference type="GO" id="GO:0046983">
    <property type="term" value="F:protein dimerization activity"/>
    <property type="evidence" value="ECO:0007669"/>
    <property type="project" value="InterPro"/>
</dbReference>
<protein>
    <submittedName>
        <fullName evidence="2">(apollo) hypothetical protein</fullName>
    </submittedName>
</protein>
<sequence length="225" mass="26270">MHLNDINLELQEKDKNIVDMMSCINAFKRKWKLLKEEIKNKDCRNFPTLLLQQNSESFVSYVNEVTKILSEFERRFEDINKMENILSFLSYPFTCTNVHEISSSCSNYFNMECTALEDEMLKIILDINLKARAGNSHSYSYWSSISEIKYPFMKQIALQITAFFASTYLCESAFSHMKTIKSKYRTRLTNDQLTACLHLALTENIPNYENFAEDHQCHASTSALK</sequence>
<organism evidence="2 3">
    <name type="scientific">Parnassius apollo</name>
    <name type="common">Apollo butterfly</name>
    <name type="synonym">Papilio apollo</name>
    <dbReference type="NCBI Taxonomy" id="110799"/>
    <lineage>
        <taxon>Eukaryota</taxon>
        <taxon>Metazoa</taxon>
        <taxon>Ecdysozoa</taxon>
        <taxon>Arthropoda</taxon>
        <taxon>Hexapoda</taxon>
        <taxon>Insecta</taxon>
        <taxon>Pterygota</taxon>
        <taxon>Neoptera</taxon>
        <taxon>Endopterygota</taxon>
        <taxon>Lepidoptera</taxon>
        <taxon>Glossata</taxon>
        <taxon>Ditrysia</taxon>
        <taxon>Papilionoidea</taxon>
        <taxon>Papilionidae</taxon>
        <taxon>Parnassiinae</taxon>
        <taxon>Parnassini</taxon>
        <taxon>Parnassius</taxon>
        <taxon>Parnassius</taxon>
    </lineage>
</organism>
<evidence type="ECO:0000313" key="3">
    <source>
        <dbReference type="Proteomes" id="UP000691718"/>
    </source>
</evidence>
<keyword evidence="3" id="KW-1185">Reference proteome</keyword>
<reference evidence="2" key="1">
    <citation type="submission" date="2021-04" db="EMBL/GenBank/DDBJ databases">
        <authorList>
            <person name="Tunstrom K."/>
        </authorList>
    </citation>
    <scope>NUCLEOTIDE SEQUENCE</scope>
</reference>
<dbReference type="Proteomes" id="UP000691718">
    <property type="component" value="Unassembled WGS sequence"/>
</dbReference>
<dbReference type="EMBL" id="CAJQZP010001037">
    <property type="protein sequence ID" value="CAG5012506.1"/>
    <property type="molecule type" value="Genomic_DNA"/>
</dbReference>